<feature type="region of interest" description="Disordered" evidence="1">
    <location>
        <begin position="1"/>
        <end position="22"/>
    </location>
</feature>
<name>A0A1R3G8B4_COCAP</name>
<dbReference type="Proteomes" id="UP000188268">
    <property type="component" value="Unassembled WGS sequence"/>
</dbReference>
<evidence type="ECO:0000256" key="1">
    <source>
        <dbReference type="SAM" id="MobiDB-lite"/>
    </source>
</evidence>
<accession>A0A1R3G8B4</accession>
<evidence type="ECO:0000313" key="2">
    <source>
        <dbReference type="EMBL" id="OMO54296.1"/>
    </source>
</evidence>
<sequence>MTRPVKAESFPSRRHSWRFKDK</sequence>
<dbReference type="Gramene" id="OMO54296">
    <property type="protein sequence ID" value="OMO54296"/>
    <property type="gene ID" value="CCACVL1_27906"/>
</dbReference>
<proteinExistence type="predicted"/>
<protein>
    <submittedName>
        <fullName evidence="2">Uncharacterized protein</fullName>
    </submittedName>
</protein>
<keyword evidence="3" id="KW-1185">Reference proteome</keyword>
<dbReference type="AlphaFoldDB" id="A0A1R3G8B4"/>
<evidence type="ECO:0000313" key="3">
    <source>
        <dbReference type="Proteomes" id="UP000188268"/>
    </source>
</evidence>
<organism evidence="2 3">
    <name type="scientific">Corchorus capsularis</name>
    <name type="common">Jute</name>
    <dbReference type="NCBI Taxonomy" id="210143"/>
    <lineage>
        <taxon>Eukaryota</taxon>
        <taxon>Viridiplantae</taxon>
        <taxon>Streptophyta</taxon>
        <taxon>Embryophyta</taxon>
        <taxon>Tracheophyta</taxon>
        <taxon>Spermatophyta</taxon>
        <taxon>Magnoliopsida</taxon>
        <taxon>eudicotyledons</taxon>
        <taxon>Gunneridae</taxon>
        <taxon>Pentapetalae</taxon>
        <taxon>rosids</taxon>
        <taxon>malvids</taxon>
        <taxon>Malvales</taxon>
        <taxon>Malvaceae</taxon>
        <taxon>Grewioideae</taxon>
        <taxon>Apeibeae</taxon>
        <taxon>Corchorus</taxon>
    </lineage>
</organism>
<gene>
    <name evidence="2" type="ORF">CCACVL1_27906</name>
</gene>
<comment type="caution">
    <text evidence="2">The sequence shown here is derived from an EMBL/GenBank/DDBJ whole genome shotgun (WGS) entry which is preliminary data.</text>
</comment>
<dbReference type="EMBL" id="AWWV01014995">
    <property type="protein sequence ID" value="OMO54296.1"/>
    <property type="molecule type" value="Genomic_DNA"/>
</dbReference>
<feature type="compositionally biased region" description="Basic residues" evidence="1">
    <location>
        <begin position="12"/>
        <end position="22"/>
    </location>
</feature>
<reference evidence="2 3" key="1">
    <citation type="submission" date="2013-09" db="EMBL/GenBank/DDBJ databases">
        <title>Corchorus capsularis genome sequencing.</title>
        <authorList>
            <person name="Alam M."/>
            <person name="Haque M.S."/>
            <person name="Islam M.S."/>
            <person name="Emdad E.M."/>
            <person name="Islam M.M."/>
            <person name="Ahmed B."/>
            <person name="Halim A."/>
            <person name="Hossen Q.M.M."/>
            <person name="Hossain M.Z."/>
            <person name="Ahmed R."/>
            <person name="Khan M.M."/>
            <person name="Islam R."/>
            <person name="Rashid M.M."/>
            <person name="Khan S.A."/>
            <person name="Rahman M.S."/>
            <person name="Alam M."/>
        </authorList>
    </citation>
    <scope>NUCLEOTIDE SEQUENCE [LARGE SCALE GENOMIC DNA]</scope>
    <source>
        <strain evidence="3">cv. CVL-1</strain>
        <tissue evidence="2">Whole seedling</tissue>
    </source>
</reference>